<reference evidence="1" key="1">
    <citation type="submission" date="2021-01" db="EMBL/GenBank/DDBJ databases">
        <authorList>
            <person name="Kaushik A."/>
        </authorList>
    </citation>
    <scope>NUCLEOTIDE SEQUENCE</scope>
    <source>
        <strain evidence="1">AG1-1C</strain>
    </source>
</reference>
<dbReference type="EMBL" id="CAJMWS010000664">
    <property type="protein sequence ID" value="CAE6457485.1"/>
    <property type="molecule type" value="Genomic_DNA"/>
</dbReference>
<comment type="caution">
    <text evidence="1">The sequence shown here is derived from an EMBL/GenBank/DDBJ whole genome shotgun (WGS) entry which is preliminary data.</text>
</comment>
<protein>
    <submittedName>
        <fullName evidence="1">Uncharacterized protein</fullName>
    </submittedName>
</protein>
<name>A0A8H3GMI0_9AGAM</name>
<proteinExistence type="predicted"/>
<dbReference type="AlphaFoldDB" id="A0A8H3GMI0"/>
<feature type="non-terminal residue" evidence="1">
    <location>
        <position position="1"/>
    </location>
</feature>
<organism evidence="1 2">
    <name type="scientific">Rhizoctonia solani</name>
    <dbReference type="NCBI Taxonomy" id="456999"/>
    <lineage>
        <taxon>Eukaryota</taxon>
        <taxon>Fungi</taxon>
        <taxon>Dikarya</taxon>
        <taxon>Basidiomycota</taxon>
        <taxon>Agaricomycotina</taxon>
        <taxon>Agaricomycetes</taxon>
        <taxon>Cantharellales</taxon>
        <taxon>Ceratobasidiaceae</taxon>
        <taxon>Rhizoctonia</taxon>
    </lineage>
</organism>
<dbReference type="Proteomes" id="UP000663846">
    <property type="component" value="Unassembled WGS sequence"/>
</dbReference>
<accession>A0A8H3GMI0</accession>
<evidence type="ECO:0000313" key="2">
    <source>
        <dbReference type="Proteomes" id="UP000663846"/>
    </source>
</evidence>
<sequence length="239" mass="27148">MRLFSLEESLARSKNRLKKWMNIGLKSSSPTTLVGQDVWPSIRALLDQLDSSAEVFGPIKSAINGLVRLVDAYEIVYQEKSEYKELRKNIDQVLKDISVHMKRTTRNMMTDSVKLICSDIEKEVAIMQKKQQMDIGRRTMSAMEGQEGVMYCSRQVHAYLERLKLNLNLSILEGIDELMLEMKLTKMSPSMSATYNSAESIGISRKGCTQGTRQPQIDLLLEWARTPDAGKTCWMNGMA</sequence>
<gene>
    <name evidence="1" type="ORF">RDB_LOCUS154525</name>
</gene>
<evidence type="ECO:0000313" key="1">
    <source>
        <dbReference type="EMBL" id="CAE6457485.1"/>
    </source>
</evidence>